<evidence type="ECO:0000256" key="3">
    <source>
        <dbReference type="ARBA" id="ARBA00022448"/>
    </source>
</evidence>
<dbReference type="Proteomes" id="UP000051576">
    <property type="component" value="Unassembled WGS sequence"/>
</dbReference>
<dbReference type="PATRIC" id="fig|1133569.4.peg.2167"/>
<gene>
    <name evidence="11" type="ORF">FD21_GL002007</name>
</gene>
<evidence type="ECO:0000313" key="12">
    <source>
        <dbReference type="Proteomes" id="UP000051576"/>
    </source>
</evidence>
<keyword evidence="7 8" id="KW-0472">Membrane</keyword>
<evidence type="ECO:0000256" key="9">
    <source>
        <dbReference type="RuleBase" id="RU363054"/>
    </source>
</evidence>
<dbReference type="PANTHER" id="PTHR30425">
    <property type="entry name" value="PHOSPHATE TRANSPORT SYSTEM PERMEASE PROTEIN PST"/>
    <property type="match status" value="1"/>
</dbReference>
<evidence type="ECO:0000256" key="6">
    <source>
        <dbReference type="ARBA" id="ARBA00022989"/>
    </source>
</evidence>
<dbReference type="eggNOG" id="COG0573">
    <property type="taxonomic scope" value="Bacteria"/>
</dbReference>
<dbReference type="GO" id="GO:0005315">
    <property type="term" value="F:phosphate transmembrane transporter activity"/>
    <property type="evidence" value="ECO:0007669"/>
    <property type="project" value="InterPro"/>
</dbReference>
<evidence type="ECO:0000259" key="10">
    <source>
        <dbReference type="PROSITE" id="PS50928"/>
    </source>
</evidence>
<feature type="transmembrane region" description="Helical" evidence="8">
    <location>
        <begin position="87"/>
        <end position="111"/>
    </location>
</feature>
<dbReference type="AlphaFoldDB" id="A0A0R2CBU0"/>
<dbReference type="Pfam" id="PF00528">
    <property type="entry name" value="BPD_transp_1"/>
    <property type="match status" value="1"/>
</dbReference>
<keyword evidence="4 9" id="KW-1003">Cell membrane</keyword>
<evidence type="ECO:0000256" key="8">
    <source>
        <dbReference type="RuleBase" id="RU363032"/>
    </source>
</evidence>
<keyword evidence="3 8" id="KW-0813">Transport</keyword>
<proteinExistence type="inferred from homology"/>
<comment type="caution">
    <text evidence="9">Lacks conserved residue(s) required for the propagation of feature annotation.</text>
</comment>
<dbReference type="Gene3D" id="1.10.3720.10">
    <property type="entry name" value="MetI-like"/>
    <property type="match status" value="1"/>
</dbReference>
<evidence type="ECO:0000256" key="4">
    <source>
        <dbReference type="ARBA" id="ARBA00022475"/>
    </source>
</evidence>
<keyword evidence="6 8" id="KW-1133">Transmembrane helix</keyword>
<evidence type="ECO:0000256" key="1">
    <source>
        <dbReference type="ARBA" id="ARBA00004651"/>
    </source>
</evidence>
<dbReference type="GO" id="GO:0005886">
    <property type="term" value="C:plasma membrane"/>
    <property type="evidence" value="ECO:0007669"/>
    <property type="project" value="UniProtKB-SubCell"/>
</dbReference>
<dbReference type="EMBL" id="AYYX01000008">
    <property type="protein sequence ID" value="KRM89278.1"/>
    <property type="molecule type" value="Genomic_DNA"/>
</dbReference>
<comment type="similarity">
    <text evidence="2 9">Belongs to the binding-protein-dependent transport system permease family. CysTW subfamily.</text>
</comment>
<evidence type="ECO:0000256" key="2">
    <source>
        <dbReference type="ARBA" id="ARBA00007069"/>
    </source>
</evidence>
<comment type="caution">
    <text evidence="11">The sequence shown here is derived from an EMBL/GenBank/DDBJ whole genome shotgun (WGS) entry which is preliminary data.</text>
</comment>
<feature type="transmembrane region" description="Helical" evidence="8">
    <location>
        <begin position="123"/>
        <end position="144"/>
    </location>
</feature>
<dbReference type="InterPro" id="IPR051124">
    <property type="entry name" value="Phosphate_Transport_Permease"/>
</dbReference>
<dbReference type="InterPro" id="IPR000515">
    <property type="entry name" value="MetI-like"/>
</dbReference>
<accession>A0A0R2CBU0</accession>
<dbReference type="CDD" id="cd06261">
    <property type="entry name" value="TM_PBP2"/>
    <property type="match status" value="1"/>
</dbReference>
<feature type="domain" description="ABC transmembrane type-1" evidence="10">
    <location>
        <begin position="83"/>
        <end position="293"/>
    </location>
</feature>
<dbReference type="PANTHER" id="PTHR30425:SF2">
    <property type="entry name" value="ABC TRANSPORTER PERMEASE PROTEIN YQGH-RELATED"/>
    <property type="match status" value="1"/>
</dbReference>
<keyword evidence="12" id="KW-1185">Reference proteome</keyword>
<organism evidence="11 12">
    <name type="scientific">Liquorilactobacillus vini DSM 20605</name>
    <dbReference type="NCBI Taxonomy" id="1133569"/>
    <lineage>
        <taxon>Bacteria</taxon>
        <taxon>Bacillati</taxon>
        <taxon>Bacillota</taxon>
        <taxon>Bacilli</taxon>
        <taxon>Lactobacillales</taxon>
        <taxon>Lactobacillaceae</taxon>
        <taxon>Liquorilactobacillus</taxon>
    </lineage>
</organism>
<evidence type="ECO:0000313" key="11">
    <source>
        <dbReference type="EMBL" id="KRM89278.1"/>
    </source>
</evidence>
<name>A0A0R2CBU0_9LACO</name>
<sequence>MKQMDSSKENLFKQSSAAKRDKFGKFVTAICAVIIIACVLIIFLFVAFKGSRLFFRDHVEFSRFLFGIKWQVAKDDYGALPLLTGSILVSLVSLLLAAPLALGVAIMLSEIISSTLAKWLKMILEILVGIPAVVYGLLGMLLVVPMLQIMIGGTGYGWLAAAMVLAIMILPFLVALNLDALADVPDRLRWAAAALGADRFQIWQTIIFPLAWPRLGTALILAFAQSFGEAVAVQMVIGNATLFPTGINSPAATLTSVITIGLGDAVDGSRESNALWALAGLLLGISLLFDLIAHYLIGRRKNEV</sequence>
<dbReference type="PROSITE" id="PS50928">
    <property type="entry name" value="ABC_TM1"/>
    <property type="match status" value="1"/>
</dbReference>
<comment type="subcellular location">
    <subcellularLocation>
        <location evidence="1 8">Cell membrane</location>
        <topology evidence="1 8">Multi-pass membrane protein</topology>
    </subcellularLocation>
</comment>
<evidence type="ECO:0000256" key="7">
    <source>
        <dbReference type="ARBA" id="ARBA00023136"/>
    </source>
</evidence>
<feature type="transmembrane region" description="Helical" evidence="8">
    <location>
        <begin position="274"/>
        <end position="297"/>
    </location>
</feature>
<keyword evidence="9" id="KW-0592">Phosphate transport</keyword>
<keyword evidence="5 8" id="KW-0812">Transmembrane</keyword>
<comment type="function">
    <text evidence="9">Part of the binding-protein-dependent transport system for phosphate; probably responsible for the translocation of the substrate across the membrane.</text>
</comment>
<evidence type="ECO:0000256" key="5">
    <source>
        <dbReference type="ARBA" id="ARBA00022692"/>
    </source>
</evidence>
<dbReference type="SUPFAM" id="SSF161098">
    <property type="entry name" value="MetI-like"/>
    <property type="match status" value="1"/>
</dbReference>
<reference evidence="11 12" key="1">
    <citation type="journal article" date="2015" name="Genome Announc.">
        <title>Expanding the biotechnology potential of lactobacilli through comparative genomics of 213 strains and associated genera.</title>
        <authorList>
            <person name="Sun Z."/>
            <person name="Harris H.M."/>
            <person name="McCann A."/>
            <person name="Guo C."/>
            <person name="Argimon S."/>
            <person name="Zhang W."/>
            <person name="Yang X."/>
            <person name="Jeffery I.B."/>
            <person name="Cooney J.C."/>
            <person name="Kagawa T.F."/>
            <person name="Liu W."/>
            <person name="Song Y."/>
            <person name="Salvetti E."/>
            <person name="Wrobel A."/>
            <person name="Rasinkangas P."/>
            <person name="Parkhill J."/>
            <person name="Rea M.C."/>
            <person name="O'Sullivan O."/>
            <person name="Ritari J."/>
            <person name="Douillard F.P."/>
            <person name="Paul Ross R."/>
            <person name="Yang R."/>
            <person name="Briner A.E."/>
            <person name="Felis G.E."/>
            <person name="de Vos W.M."/>
            <person name="Barrangou R."/>
            <person name="Klaenhammer T.R."/>
            <person name="Caufield P.W."/>
            <person name="Cui Y."/>
            <person name="Zhang H."/>
            <person name="O'Toole P.W."/>
        </authorList>
    </citation>
    <scope>NUCLEOTIDE SEQUENCE [LARGE SCALE GENOMIC DNA]</scope>
    <source>
        <strain evidence="11 12">DSM 20605</strain>
    </source>
</reference>
<dbReference type="STRING" id="1133569.FD21_GL002007"/>
<dbReference type="NCBIfam" id="TIGR02138">
    <property type="entry name" value="phosphate_pstC"/>
    <property type="match status" value="1"/>
</dbReference>
<feature type="transmembrane region" description="Helical" evidence="8">
    <location>
        <begin position="26"/>
        <end position="48"/>
    </location>
</feature>
<dbReference type="InterPro" id="IPR011864">
    <property type="entry name" value="Phosphate_PstC"/>
</dbReference>
<dbReference type="InterPro" id="IPR035906">
    <property type="entry name" value="MetI-like_sf"/>
</dbReference>
<protein>
    <recommendedName>
        <fullName evidence="9">Phosphate transport system permease protein</fullName>
    </recommendedName>
</protein>
<dbReference type="GO" id="GO:0006817">
    <property type="term" value="P:phosphate ion transport"/>
    <property type="evidence" value="ECO:0007669"/>
    <property type="project" value="UniProtKB-KW"/>
</dbReference>
<feature type="transmembrane region" description="Helical" evidence="8">
    <location>
        <begin position="156"/>
        <end position="178"/>
    </location>
</feature>